<protein>
    <recommendedName>
        <fullName evidence="9">TACO1 oxidase</fullName>
    </recommendedName>
</protein>
<feature type="compositionally biased region" description="Acidic residues" evidence="3">
    <location>
        <begin position="221"/>
        <end position="230"/>
    </location>
</feature>
<dbReference type="Gene3D" id="1.10.10.200">
    <property type="match status" value="1"/>
</dbReference>
<feature type="signal peptide" evidence="4">
    <location>
        <begin position="1"/>
        <end position="18"/>
    </location>
</feature>
<evidence type="ECO:0000256" key="1">
    <source>
        <dbReference type="ARBA" id="ARBA00004173"/>
    </source>
</evidence>
<evidence type="ECO:0000259" key="5">
    <source>
        <dbReference type="Pfam" id="PF01709"/>
    </source>
</evidence>
<comment type="caution">
    <text evidence="7">The sequence shown here is derived from an EMBL/GenBank/DDBJ whole genome shotgun (WGS) entry which is preliminary data.</text>
</comment>
<dbReference type="InterPro" id="IPR048300">
    <property type="entry name" value="TACO1_YebC-like_2nd/3rd_dom"/>
</dbReference>
<comment type="similarity">
    <text evidence="2">Belongs to the TACO1 family.</text>
</comment>
<dbReference type="InterPro" id="IPR049083">
    <property type="entry name" value="TACO1_YebC_N"/>
</dbReference>
<dbReference type="FunFam" id="1.10.10.200:FF:000002">
    <property type="entry name" value="Probable transcriptional regulatory protein CLM62_37755"/>
    <property type="match status" value="1"/>
</dbReference>
<feature type="domain" description="TACO1/YebC-like N-terminal" evidence="6">
    <location>
        <begin position="33"/>
        <end position="101"/>
    </location>
</feature>
<proteinExistence type="inferred from homology"/>
<dbReference type="Pfam" id="PF20772">
    <property type="entry name" value="TACO1_YebC_N"/>
    <property type="match status" value="1"/>
</dbReference>
<feature type="domain" description="TACO1/YebC-like second and third" evidence="5">
    <location>
        <begin position="174"/>
        <end position="316"/>
    </location>
</feature>
<dbReference type="EMBL" id="JAUNZN010000091">
    <property type="protein sequence ID" value="KAK4805442.1"/>
    <property type="molecule type" value="Genomic_DNA"/>
</dbReference>
<keyword evidence="4" id="KW-0732">Signal</keyword>
<dbReference type="SUPFAM" id="SSF75625">
    <property type="entry name" value="YebC-like"/>
    <property type="match status" value="2"/>
</dbReference>
<evidence type="ECO:0000256" key="3">
    <source>
        <dbReference type="SAM" id="MobiDB-lite"/>
    </source>
</evidence>
<dbReference type="InterPro" id="IPR002876">
    <property type="entry name" value="Transcrip_reg_TACO1-like"/>
</dbReference>
<feature type="region of interest" description="Disordered" evidence="3">
    <location>
        <begin position="148"/>
        <end position="173"/>
    </location>
</feature>
<dbReference type="PANTHER" id="PTHR12532:SF0">
    <property type="entry name" value="TRANSLATIONAL ACTIVATOR OF CYTOCHROME C OXIDASE 1"/>
    <property type="match status" value="1"/>
</dbReference>
<dbReference type="Gene3D" id="3.30.70.980">
    <property type="match status" value="2"/>
</dbReference>
<feature type="compositionally biased region" description="Low complexity" evidence="3">
    <location>
        <begin position="160"/>
        <end position="173"/>
    </location>
</feature>
<keyword evidence="8" id="KW-1185">Reference proteome</keyword>
<dbReference type="Pfam" id="PF01709">
    <property type="entry name" value="Transcrip_reg"/>
    <property type="match status" value="2"/>
</dbReference>
<dbReference type="InterPro" id="IPR029072">
    <property type="entry name" value="YebC-like"/>
</dbReference>
<evidence type="ECO:0000313" key="7">
    <source>
        <dbReference type="EMBL" id="KAK4805442.1"/>
    </source>
</evidence>
<gene>
    <name evidence="7" type="ORF">QYF61_027506</name>
</gene>
<evidence type="ECO:0000256" key="4">
    <source>
        <dbReference type="SAM" id="SignalP"/>
    </source>
</evidence>
<feature type="domain" description="TACO1/YebC-like second and third" evidence="5">
    <location>
        <begin position="111"/>
        <end position="153"/>
    </location>
</feature>
<dbReference type="AlphaFoldDB" id="A0AAN7RIP5"/>
<dbReference type="GO" id="GO:0005739">
    <property type="term" value="C:mitochondrion"/>
    <property type="evidence" value="ECO:0007669"/>
    <property type="project" value="UniProtKB-SubCell"/>
</dbReference>
<feature type="chain" id="PRO_5042861621" description="TACO1 oxidase" evidence="4">
    <location>
        <begin position="19"/>
        <end position="317"/>
    </location>
</feature>
<dbReference type="InterPro" id="IPR017856">
    <property type="entry name" value="Integrase-like_N"/>
</dbReference>
<name>A0AAN7RIP5_MYCAM</name>
<evidence type="ECO:0000259" key="6">
    <source>
        <dbReference type="Pfam" id="PF20772"/>
    </source>
</evidence>
<evidence type="ECO:0008006" key="9">
    <source>
        <dbReference type="Google" id="ProtNLM"/>
    </source>
</evidence>
<feature type="region of interest" description="Disordered" evidence="3">
    <location>
        <begin position="221"/>
        <end position="241"/>
    </location>
</feature>
<accession>A0AAN7RIP5</accession>
<dbReference type="InterPro" id="IPR026564">
    <property type="entry name" value="Transcrip_reg_TACO1-like_dom3"/>
</dbReference>
<organism evidence="7 8">
    <name type="scientific">Mycteria americana</name>
    <name type="common">Wood stork</name>
    <dbReference type="NCBI Taxonomy" id="33587"/>
    <lineage>
        <taxon>Eukaryota</taxon>
        <taxon>Metazoa</taxon>
        <taxon>Chordata</taxon>
        <taxon>Craniata</taxon>
        <taxon>Vertebrata</taxon>
        <taxon>Euteleostomi</taxon>
        <taxon>Archelosauria</taxon>
        <taxon>Archosauria</taxon>
        <taxon>Dinosauria</taxon>
        <taxon>Saurischia</taxon>
        <taxon>Theropoda</taxon>
        <taxon>Coelurosauria</taxon>
        <taxon>Aves</taxon>
        <taxon>Neognathae</taxon>
        <taxon>Neoaves</taxon>
        <taxon>Aequornithes</taxon>
        <taxon>Ciconiiformes</taxon>
        <taxon>Ciconiidae</taxon>
        <taxon>Mycteria</taxon>
    </lineage>
</organism>
<reference evidence="7 8" key="1">
    <citation type="journal article" date="2023" name="J. Hered.">
        <title>Chromosome-level genome of the wood stork (Mycteria americana) provides insight into avian chromosome evolution.</title>
        <authorList>
            <person name="Flamio R. Jr."/>
            <person name="Ramstad K.M."/>
        </authorList>
    </citation>
    <scope>NUCLEOTIDE SEQUENCE [LARGE SCALE GENOMIC DNA]</scope>
    <source>
        <strain evidence="7">JAX WOST 10</strain>
    </source>
</reference>
<dbReference type="PANTHER" id="PTHR12532">
    <property type="entry name" value="TRANSLATIONAL ACTIVATOR OF CYTOCHROME C OXIDASE 1"/>
    <property type="match status" value="1"/>
</dbReference>
<dbReference type="Proteomes" id="UP001333110">
    <property type="component" value="Unassembled WGS sequence"/>
</dbReference>
<sequence length="317" mass="33872">MAAVGALALARWPRLVAASRPLHVGPPSWAGHNRWSKVKNVKGPRDTARSRLFQRLSLMLRTAAREGGPDPALNAQLANVVEQCRAKNMPKASIEAAIHGAERSAAAAARLLYEARGPGGSALLLEVLTDNPRRSQQDVRLILTRHGSVRGAPGRRGPRTRAPGAEPGAGARRGTMAEGARHGFEQKGVVRVGPRDLQGHPVSLEAALEAALEAGAQDVCPDEEEEEEEEPALKVGEEGGGPADAGFAGFGFICETSALRTVRERLEASGLRPLSAAIEYLPRDRVPLPEGTREQAERLLQALGDCPDVVRLYHNIQ</sequence>
<comment type="subcellular location">
    <subcellularLocation>
        <location evidence="1">Mitochondrion</location>
    </subcellularLocation>
</comment>
<evidence type="ECO:0000313" key="8">
    <source>
        <dbReference type="Proteomes" id="UP001333110"/>
    </source>
</evidence>
<evidence type="ECO:0000256" key="2">
    <source>
        <dbReference type="ARBA" id="ARBA00008724"/>
    </source>
</evidence>